<evidence type="ECO:0000256" key="11">
    <source>
        <dbReference type="ARBA" id="ARBA00068541"/>
    </source>
</evidence>
<dbReference type="GeneTree" id="ENSGT00390000007832"/>
<evidence type="ECO:0000313" key="16">
    <source>
        <dbReference type="Proteomes" id="UP000002494"/>
    </source>
</evidence>
<dbReference type="Ensembl" id="ENSRNOT00000041456.6">
    <property type="protein sequence ID" value="ENSRNOP00000041813.3"/>
    <property type="gene ID" value="ENSRNOG00000031167.6"/>
</dbReference>
<dbReference type="AlphaFoldDB" id="Q7TP44"/>
<proteinExistence type="evidence at protein level"/>
<sequence>MGLRAGGALRRASAGPGAPDGQGPSGAQGGSIHSGCIDTVHNVPIAVLIRPLPSVLDPVKVQSLVDTILEDPDSVPPIDVLWIKGAQGGDYYYSFGGCHRYAAYQQLQRETIPAKLSFLGLFSKWDLMLFTRTPGSRCNGHLNLADENPRLIQDVSSVQSEPGFLLQAFALASLVDCNLKTTSVAPMSATDCSSVFPQAFSKAVSKVSDPRLVSEMARRMRKSAAEPDSLSSILGTYVEEGEN</sequence>
<dbReference type="GO" id="GO:0005829">
    <property type="term" value="C:cytosol"/>
    <property type="evidence" value="ECO:0000266"/>
    <property type="project" value="RGD"/>
</dbReference>
<evidence type="ECO:0000313" key="15">
    <source>
        <dbReference type="Ensembl" id="ENSRNOP00000041813.3"/>
    </source>
</evidence>
<reference evidence="14" key="1">
    <citation type="submission" date="2003-06" db="EMBL/GenBank/DDBJ databases">
        <title>Liver regeneration after PH.</title>
        <authorList>
            <person name="Xu C.S."/>
            <person name="Li W.Q."/>
            <person name="Li Y.C."/>
            <person name="Chai L.Q."/>
            <person name="Yuan J.Y."/>
            <person name="Yang K.J."/>
            <person name="Yan H.M."/>
            <person name="Chang C.F."/>
            <person name="Zhao L.F."/>
            <person name="Ma H."/>
            <person name="Wang L."/>
            <person name="Wang S.F."/>
            <person name="Han H.P."/>
            <person name="Wang G.P."/>
            <person name="Shi J.B."/>
            <person name="Rahman S."/>
            <person name="Wang Q.N."/>
            <person name="Zhang J.B."/>
        </authorList>
    </citation>
    <scope>NUCLEOTIDE SEQUENCE</scope>
</reference>
<dbReference type="Proteomes" id="UP000002494">
    <property type="component" value="Chromosome 3"/>
</dbReference>
<evidence type="ECO:0000256" key="5">
    <source>
        <dbReference type="ARBA" id="ARBA00022840"/>
    </source>
</evidence>
<evidence type="ECO:0000256" key="2">
    <source>
        <dbReference type="ARBA" id="ARBA00013055"/>
    </source>
</evidence>
<dbReference type="RGD" id="1307332">
    <property type="gene designation" value="Srxn1"/>
</dbReference>
<dbReference type="SUPFAM" id="SSF110849">
    <property type="entry name" value="ParB/Sulfiredoxin"/>
    <property type="match status" value="1"/>
</dbReference>
<dbReference type="FunFam" id="3.90.1530.10:FF:000001">
    <property type="entry name" value="Sulfiredoxin"/>
    <property type="match status" value="1"/>
</dbReference>
<dbReference type="HOGENOM" id="CLU_1142313_0_0_1"/>
<evidence type="ECO:0007829" key="18">
    <source>
        <dbReference type="PeptideAtlas" id="Q7TP44"/>
    </source>
</evidence>
<evidence type="ECO:0000313" key="17">
    <source>
        <dbReference type="RGD" id="1307332"/>
    </source>
</evidence>
<dbReference type="InterPro" id="IPR003115">
    <property type="entry name" value="ParB_N"/>
</dbReference>
<feature type="compositionally biased region" description="Low complexity" evidence="12">
    <location>
        <begin position="1"/>
        <end position="17"/>
    </location>
</feature>
<evidence type="ECO:0000256" key="12">
    <source>
        <dbReference type="SAM" id="MobiDB-lite"/>
    </source>
</evidence>
<keyword evidence="18" id="KW-1267">Proteomics identification</keyword>
<dbReference type="PANTHER" id="PTHR21348">
    <property type="match status" value="1"/>
</dbReference>
<evidence type="ECO:0000256" key="6">
    <source>
        <dbReference type="ARBA" id="ARBA00022862"/>
    </source>
</evidence>
<dbReference type="Gene3D" id="3.90.1530.10">
    <property type="entry name" value="Conserved hypothetical protein from pyrococcus furiosus pfu- 392566-001, ParB domain"/>
    <property type="match status" value="1"/>
</dbReference>
<dbReference type="InterPro" id="IPR016692">
    <property type="entry name" value="Sulfiredoxin"/>
</dbReference>
<dbReference type="InterPro" id="IPR036086">
    <property type="entry name" value="ParB/Sulfiredoxin_sf"/>
</dbReference>
<dbReference type="GO" id="GO:0032542">
    <property type="term" value="F:sulfiredoxin activity"/>
    <property type="evidence" value="ECO:0000318"/>
    <property type="project" value="GO_Central"/>
</dbReference>
<dbReference type="Reactome" id="R-RNO-9818027">
    <property type="pathway name" value="NFE2L2 regulating anti-oxidant/detoxification enzymes"/>
</dbReference>
<reference evidence="15 16" key="2">
    <citation type="journal article" date="2004" name="Nature">
        <title>Genome sequence of the Brown Norway rat yields insights into mammalian evolution.</title>
        <authorList>
            <consortium name="Rat Genome Sequencing Project Consortium"/>
            <person name="Gibbs R.A."/>
            <person name="Weinstock G.M."/>
            <person name="Metzker M.L."/>
            <person name="Muzny D.M."/>
            <person name="Sodergren E.J."/>
            <person name="Scherer S."/>
            <person name="Scott G."/>
            <person name="Steffen D."/>
            <person name="Worley K.C."/>
            <person name="Burch P.E."/>
            <person name="Okwuonu G."/>
            <person name="Hines S."/>
            <person name="Lewis L."/>
            <person name="Deramo C."/>
            <person name="Delgado O."/>
            <person name="Dugan-Rocha S."/>
            <person name="Miner G."/>
            <person name="Morgan M."/>
            <person name="Hawes A."/>
            <person name="Gill R."/>
            <person name="Holt R.A."/>
            <person name="Adams M.D."/>
            <person name="Amanatides P.G."/>
            <person name="Baden-Tillson H."/>
            <person name="Barnstead M."/>
            <person name="Chin S."/>
            <person name="Evans C.A."/>
            <person name="Ferriera S."/>
            <person name="Fosler C."/>
            <person name="Glodek A."/>
            <person name="Gu Z."/>
            <person name="Jennings D."/>
            <person name="Kraft C.L."/>
            <person name="Nguyen T."/>
            <person name="Pfannkoch C.M."/>
            <person name="Sitter C."/>
            <person name="Sutton G.G."/>
            <person name="Venter J.C."/>
            <person name="Woodage T."/>
            <person name="Smith D."/>
            <person name="Lee H.-M."/>
            <person name="Gustafson E."/>
            <person name="Cahill P."/>
            <person name="Kana A."/>
            <person name="Doucette-Stamm L."/>
            <person name="Weinstock K."/>
            <person name="Fechtel K."/>
            <person name="Weiss R.B."/>
            <person name="Dunn D.M."/>
            <person name="Green E.D."/>
            <person name="Blakesley R.W."/>
            <person name="Bouffard G.G."/>
            <person name="De Jong P.J."/>
            <person name="Osoegawa K."/>
            <person name="Zhu B."/>
            <person name="Marra M."/>
            <person name="Schein J."/>
            <person name="Bosdet I."/>
            <person name="Fjell C."/>
            <person name="Jones S."/>
            <person name="Krzywinski M."/>
            <person name="Mathewson C."/>
            <person name="Siddiqui A."/>
            <person name="Wye N."/>
            <person name="McPherson J."/>
            <person name="Zhao S."/>
            <person name="Fraser C.M."/>
            <person name="Shetty J."/>
            <person name="Shatsman S."/>
            <person name="Geer K."/>
            <person name="Chen Y."/>
            <person name="Abramzon S."/>
            <person name="Nierman W.C."/>
            <person name="Havlak P.H."/>
            <person name="Chen R."/>
            <person name="Durbin K.J."/>
            <person name="Egan A."/>
            <person name="Ren Y."/>
            <person name="Song X.-Z."/>
            <person name="Li B."/>
            <person name="Liu Y."/>
            <person name="Qin X."/>
            <person name="Cawley S."/>
            <person name="Cooney A.J."/>
            <person name="D'Souza L.M."/>
            <person name="Martin K."/>
            <person name="Wu J.Q."/>
            <person name="Gonzalez-Garay M.L."/>
            <person name="Jackson A.R."/>
            <person name="Kalafus K.J."/>
            <person name="McLeod M.P."/>
            <person name="Milosavljevic A."/>
            <person name="Virk D."/>
            <person name="Volkov A."/>
            <person name="Wheeler D.A."/>
            <person name="Zhang Z."/>
            <person name="Bailey J.A."/>
            <person name="Eichler E.E."/>
            <person name="Tuzun E."/>
            <person name="Birney E."/>
            <person name="Mongin E."/>
            <person name="Ureta-Vidal A."/>
            <person name="Woodwark C."/>
            <person name="Zdobnov E."/>
            <person name="Bork P."/>
            <person name="Suyama M."/>
            <person name="Torrents D."/>
            <person name="Alexandersson M."/>
            <person name="Trask B.J."/>
            <person name="Young J.M."/>
            <person name="Huang H."/>
            <person name="Wang H."/>
            <person name="Xing H."/>
            <person name="Daniels S."/>
            <person name="Gietzen D."/>
            <person name="Schmidt J."/>
            <person name="Stevens K."/>
            <person name="Vitt U."/>
            <person name="Wingrove J."/>
            <person name="Camara F."/>
            <person name="Mar Alba M."/>
            <person name="Abril J.F."/>
            <person name="Guigo R."/>
            <person name="Smit A."/>
            <person name="Dubchak I."/>
            <person name="Rubin E.M."/>
            <person name="Couronne O."/>
            <person name="Poliakov A."/>
            <person name="Huebner N."/>
            <person name="Ganten D."/>
            <person name="Goesele C."/>
            <person name="Hummel O."/>
            <person name="Kreitler T."/>
            <person name="Lee Y.-A."/>
            <person name="Monti J."/>
            <person name="Schulz H."/>
            <person name="Zimdahl H."/>
            <person name="Himmelbauer H."/>
            <person name="Lehrach H."/>
            <person name="Jacob H.J."/>
            <person name="Bromberg S."/>
            <person name="Gullings-Handley J."/>
            <person name="Jensen-Seaman M.I."/>
            <person name="Kwitek A.E."/>
            <person name="Lazar J."/>
            <person name="Pasko D."/>
            <person name="Tonellato P.J."/>
            <person name="Twigger S."/>
            <person name="Ponting C.P."/>
            <person name="Duarte J.M."/>
            <person name="Rice S."/>
            <person name="Goodstadt L."/>
            <person name="Beatson S.A."/>
            <person name="Emes R.D."/>
            <person name="Winter E.E."/>
            <person name="Webber C."/>
            <person name="Brandt P."/>
            <person name="Nyakatura G."/>
            <person name="Adetobi M."/>
            <person name="Chiaromonte F."/>
            <person name="Elnitski L."/>
            <person name="Eswara P."/>
            <person name="Hardison R.C."/>
            <person name="Hou M."/>
            <person name="Kolbe D."/>
            <person name="Makova K."/>
            <person name="Miller W."/>
            <person name="Nekrutenko A."/>
            <person name="Riemer C."/>
            <person name="Schwartz S."/>
            <person name="Taylor J."/>
            <person name="Yang S."/>
            <person name="Zhang Y."/>
            <person name="Lindpaintner K."/>
            <person name="Andrews T.D."/>
            <person name="Caccamo M."/>
            <person name="Clamp M."/>
            <person name="Clarke L."/>
            <person name="Curwen V."/>
            <person name="Durbin R.M."/>
            <person name="Eyras E."/>
            <person name="Searle S.M."/>
            <person name="Cooper G.M."/>
            <person name="Batzoglou S."/>
            <person name="Brudno M."/>
            <person name="Sidow A."/>
            <person name="Stone E.A."/>
            <person name="Payseur B.A."/>
            <person name="Bourque G."/>
            <person name="Lopez-Otin C."/>
            <person name="Puente X.S."/>
            <person name="Chakrabarti K."/>
            <person name="Chatterji S."/>
            <person name="Dewey C."/>
            <person name="Pachter L."/>
            <person name="Bray N."/>
            <person name="Yap V.B."/>
            <person name="Caspi A."/>
            <person name="Tesler G."/>
            <person name="Pevzner P.A."/>
            <person name="Haussler D."/>
            <person name="Roskin K.M."/>
            <person name="Baertsch R."/>
            <person name="Clawson H."/>
            <person name="Furey T.S."/>
            <person name="Hinrichs A.S."/>
            <person name="Karolchik D."/>
            <person name="Kent W.J."/>
            <person name="Rosenbloom K.R."/>
            <person name="Trumbower H."/>
            <person name="Weirauch M."/>
            <person name="Cooper D.N."/>
            <person name="Stenson P.D."/>
            <person name="Ma B."/>
            <person name="Brent M."/>
            <person name="Arumugam M."/>
            <person name="Shteynberg D."/>
            <person name="Copley R.R."/>
            <person name="Taylor M.S."/>
            <person name="Riethman H."/>
            <person name="Mudunuri U."/>
            <person name="Peterson J."/>
            <person name="Guyer M."/>
            <person name="Felsenfeld A."/>
            <person name="Old S."/>
            <person name="Mockrin S."/>
            <person name="Collins F.S."/>
        </authorList>
    </citation>
    <scope>NUCLEOTIDE SEQUENCE [LARGE SCALE GENOMIC DNA]</scope>
    <source>
        <strain evidence="15 16">Brown Norway</strain>
    </source>
</reference>
<feature type="region of interest" description="Disordered" evidence="12">
    <location>
        <begin position="1"/>
        <end position="31"/>
    </location>
</feature>
<evidence type="ECO:0000259" key="13">
    <source>
        <dbReference type="Pfam" id="PF02195"/>
    </source>
</evidence>
<dbReference type="PaxDb" id="10116-ENSRNOP00000041813"/>
<dbReference type="GO" id="GO:0005737">
    <property type="term" value="C:cytoplasm"/>
    <property type="evidence" value="ECO:0000318"/>
    <property type="project" value="GO_Central"/>
</dbReference>
<comment type="function">
    <text evidence="10">Contributes to oxidative stress resistance by reducing cysteine-sulfinic acid formed under exposure to oxidants in the peroxiredoxins PRDX1, PRDX2, PRDX3 and PRDX4. Does not act on PRDX5 or PRDX6. May catalyze the reduction in a multi-step process by acting both as a specific phosphotransferase and a thioltransferase.</text>
</comment>
<keyword evidence="8" id="KW-1015">Disulfide bond</keyword>
<name>Q7TP44_RAT</name>
<evidence type="ECO:0000313" key="14">
    <source>
        <dbReference type="EMBL" id="AAP92606.1"/>
    </source>
</evidence>
<evidence type="ECO:0000256" key="4">
    <source>
        <dbReference type="ARBA" id="ARBA00022741"/>
    </source>
</evidence>
<dbReference type="Bgee" id="ENSRNOG00000031167">
    <property type="expression patterns" value="Expressed in duodenum and 18 other cell types or tissues"/>
</dbReference>
<keyword evidence="3" id="KW-0488">Methylation</keyword>
<feature type="domain" description="ParB-like N-terminal" evidence="13">
    <location>
        <begin position="39"/>
        <end position="116"/>
    </location>
</feature>
<dbReference type="STRING" id="10116.ENSRNOP00000041813"/>
<dbReference type="GO" id="GO:0034599">
    <property type="term" value="P:cellular response to oxidative stress"/>
    <property type="evidence" value="ECO:0000318"/>
    <property type="project" value="GO_Central"/>
</dbReference>
<evidence type="ECO:0000256" key="3">
    <source>
        <dbReference type="ARBA" id="ARBA00022481"/>
    </source>
</evidence>
<gene>
    <name evidence="15 17" type="primary">Srxn1</name>
</gene>
<keyword evidence="4" id="KW-0547">Nucleotide-binding</keyword>
<reference evidence="15" key="3">
    <citation type="submission" date="2025-05" db="UniProtKB">
        <authorList>
            <consortium name="Ensembl"/>
        </authorList>
    </citation>
    <scope>IDENTIFICATION</scope>
    <source>
        <strain evidence="15">Brown Norway</strain>
    </source>
</reference>
<keyword evidence="7" id="KW-0560">Oxidoreductase</keyword>
<evidence type="ECO:0000256" key="8">
    <source>
        <dbReference type="ARBA" id="ARBA00023157"/>
    </source>
</evidence>
<dbReference type="CDD" id="cd16395">
    <property type="entry name" value="Srx"/>
    <property type="match status" value="1"/>
</dbReference>
<dbReference type="eggNOG" id="KOG3388">
    <property type="taxonomic scope" value="Eukaryota"/>
</dbReference>
<organism evidence="14">
    <name type="scientific">Rattus norvegicus</name>
    <name type="common">Rat</name>
    <dbReference type="NCBI Taxonomy" id="10116"/>
    <lineage>
        <taxon>Eukaryota</taxon>
        <taxon>Metazoa</taxon>
        <taxon>Chordata</taxon>
        <taxon>Craniata</taxon>
        <taxon>Vertebrata</taxon>
        <taxon>Euteleostomi</taxon>
        <taxon>Mammalia</taxon>
        <taxon>Eutheria</taxon>
        <taxon>Euarchontoglires</taxon>
        <taxon>Glires</taxon>
        <taxon>Rodentia</taxon>
        <taxon>Myomorpha</taxon>
        <taxon>Muroidea</taxon>
        <taxon>Muridae</taxon>
        <taxon>Murinae</taxon>
        <taxon>Rattus</taxon>
    </lineage>
</organism>
<keyword evidence="16" id="KW-1185">Reference proteome</keyword>
<evidence type="ECO:0000256" key="9">
    <source>
        <dbReference type="ARBA" id="ARBA00047514"/>
    </source>
</evidence>
<evidence type="ECO:0000256" key="10">
    <source>
        <dbReference type="ARBA" id="ARBA00059800"/>
    </source>
</evidence>
<dbReference type="PRO" id="PR:Q7TP44"/>
<dbReference type="EMBL" id="AY325205">
    <property type="protein sequence ID" value="AAP92606.1"/>
    <property type="molecule type" value="mRNA"/>
</dbReference>
<accession>Q7TP44</accession>
<dbReference type="GO" id="GO:0006979">
    <property type="term" value="P:response to oxidative stress"/>
    <property type="evidence" value="ECO:0000266"/>
    <property type="project" value="RGD"/>
</dbReference>
<dbReference type="Pfam" id="PF02195">
    <property type="entry name" value="ParB_N"/>
    <property type="match status" value="1"/>
</dbReference>
<dbReference type="GO" id="GO:0005524">
    <property type="term" value="F:ATP binding"/>
    <property type="evidence" value="ECO:0007669"/>
    <property type="project" value="UniProtKB-KW"/>
</dbReference>
<evidence type="ECO:0000256" key="1">
    <source>
        <dbReference type="ARBA" id="ARBA00009609"/>
    </source>
</evidence>
<comment type="catalytic activity">
    <reaction evidence="9">
        <text>S-hydroxy-S-oxy-L-cysteinyl-[peroxiredoxin] + [protein]-dithiol + ATP = S-hydroxy-L-cysteinyl-[peroxiredoxin] + [protein]-disulfide + ADP + phosphate</text>
        <dbReference type="Rhea" id="RHEA:17545"/>
        <dbReference type="Rhea" id="RHEA-COMP:10593"/>
        <dbReference type="Rhea" id="RHEA-COMP:10594"/>
        <dbReference type="Rhea" id="RHEA-COMP:13681"/>
        <dbReference type="Rhea" id="RHEA-COMP:17976"/>
        <dbReference type="ChEBI" id="CHEBI:29950"/>
        <dbReference type="ChEBI" id="CHEBI:30616"/>
        <dbReference type="ChEBI" id="CHEBI:43474"/>
        <dbReference type="ChEBI" id="CHEBI:50058"/>
        <dbReference type="ChEBI" id="CHEBI:61973"/>
        <dbReference type="ChEBI" id="CHEBI:61974"/>
        <dbReference type="ChEBI" id="CHEBI:456216"/>
        <dbReference type="EC" id="1.8.98.2"/>
    </reaction>
</comment>
<keyword evidence="6" id="KW-0049">Antioxidant</keyword>
<dbReference type="PANTHER" id="PTHR21348:SF2">
    <property type="entry name" value="SULFIREDOXIN-1"/>
    <property type="match status" value="1"/>
</dbReference>
<evidence type="ECO:0000256" key="7">
    <source>
        <dbReference type="ARBA" id="ARBA00023002"/>
    </source>
</evidence>
<dbReference type="OrthoDB" id="10023328at2759"/>
<protein>
    <recommendedName>
        <fullName evidence="11">Sulfiredoxin-1</fullName>
        <ecNumber evidence="2">1.8.98.2</ecNumber>
    </recommendedName>
</protein>
<feature type="compositionally biased region" description="Gly residues" evidence="12">
    <location>
        <begin position="18"/>
        <end position="29"/>
    </location>
</feature>
<dbReference type="AGR" id="RGD:1307332"/>
<dbReference type="SMR" id="Q7TP44"/>
<comment type="similarity">
    <text evidence="1">Belongs to the sulfiredoxin family.</text>
</comment>
<dbReference type="UCSC" id="RGD:1307332">
    <property type="organism name" value="rat"/>
</dbReference>
<dbReference type="EC" id="1.8.98.2" evidence="2"/>
<keyword evidence="5" id="KW-0067">ATP-binding</keyword>
<dbReference type="GO" id="GO:0016667">
    <property type="term" value="F:oxidoreductase activity, acting on a sulfur group of donors"/>
    <property type="evidence" value="ECO:0000266"/>
    <property type="project" value="RGD"/>
</dbReference>